<accession>A0ABS1DHF5</accession>
<sequence>MESLYTARAIATGGRNGRVRSDDGLIDYQLAMPKELGGPGGEATNPEQLFAAGYAACFANAVKRVAREQRVDWQTPEVSAEVGIGRVDTRFHLTVSLHVTNPGLEPELACKLMADAHAICPYSNAVSGNVEVSLHLR</sequence>
<name>A0ABS1DHF5_9PROT</name>
<dbReference type="InterPro" id="IPR036102">
    <property type="entry name" value="OsmC/Ohrsf"/>
</dbReference>
<dbReference type="NCBIfam" id="TIGR03561">
    <property type="entry name" value="organ_hyd_perox"/>
    <property type="match status" value="1"/>
</dbReference>
<dbReference type="InterPro" id="IPR015946">
    <property type="entry name" value="KH_dom-like_a/b"/>
</dbReference>
<proteinExistence type="inferred from homology"/>
<protein>
    <submittedName>
        <fullName evidence="2">Organic hydroperoxide resistance protein</fullName>
    </submittedName>
</protein>
<dbReference type="InterPro" id="IPR003718">
    <property type="entry name" value="OsmC/Ohr_fam"/>
</dbReference>
<dbReference type="PANTHER" id="PTHR33797:SF2">
    <property type="entry name" value="ORGANIC HYDROPEROXIDE RESISTANCE PROTEIN-LIKE"/>
    <property type="match status" value="1"/>
</dbReference>
<comment type="caution">
    <text evidence="2">The sequence shown here is derived from an EMBL/GenBank/DDBJ whole genome shotgun (WGS) entry which is preliminary data.</text>
</comment>
<dbReference type="Gene3D" id="3.30.300.20">
    <property type="match status" value="1"/>
</dbReference>
<dbReference type="Pfam" id="PF02566">
    <property type="entry name" value="OsmC"/>
    <property type="match status" value="1"/>
</dbReference>
<comment type="similarity">
    <text evidence="1">Belongs to the OsmC/Ohr family.</text>
</comment>
<dbReference type="RefSeq" id="WP_200341145.1">
    <property type="nucleotide sequence ID" value="NZ_NRRL01000031.1"/>
</dbReference>
<dbReference type="Proteomes" id="UP001296873">
    <property type="component" value="Unassembled WGS sequence"/>
</dbReference>
<evidence type="ECO:0000256" key="1">
    <source>
        <dbReference type="ARBA" id="ARBA00007378"/>
    </source>
</evidence>
<organism evidence="2 3">
    <name type="scientific">Rhodovibrio sodomensis</name>
    <dbReference type="NCBI Taxonomy" id="1088"/>
    <lineage>
        <taxon>Bacteria</taxon>
        <taxon>Pseudomonadati</taxon>
        <taxon>Pseudomonadota</taxon>
        <taxon>Alphaproteobacteria</taxon>
        <taxon>Rhodospirillales</taxon>
        <taxon>Rhodovibrionaceae</taxon>
        <taxon>Rhodovibrio</taxon>
    </lineage>
</organism>
<dbReference type="EMBL" id="NRRL01000031">
    <property type="protein sequence ID" value="MBK1668825.1"/>
    <property type="molecule type" value="Genomic_DNA"/>
</dbReference>
<dbReference type="Gene3D" id="2.20.25.10">
    <property type="match status" value="1"/>
</dbReference>
<gene>
    <name evidence="2" type="ORF">CKO28_12365</name>
</gene>
<keyword evidence="3" id="KW-1185">Reference proteome</keyword>
<evidence type="ECO:0000313" key="3">
    <source>
        <dbReference type="Proteomes" id="UP001296873"/>
    </source>
</evidence>
<dbReference type="SUPFAM" id="SSF82784">
    <property type="entry name" value="OsmC-like"/>
    <property type="match status" value="1"/>
</dbReference>
<reference evidence="2 3" key="1">
    <citation type="journal article" date="2020" name="Microorganisms">
        <title>Osmotic Adaptation and Compatible Solute Biosynthesis of Phototrophic Bacteria as Revealed from Genome Analyses.</title>
        <authorList>
            <person name="Imhoff J.F."/>
            <person name="Rahn T."/>
            <person name="Kunzel S."/>
            <person name="Keller A."/>
            <person name="Neulinger S.C."/>
        </authorList>
    </citation>
    <scope>NUCLEOTIDE SEQUENCE [LARGE SCALE GENOMIC DNA]</scope>
    <source>
        <strain evidence="2 3">DSM 9895</strain>
    </source>
</reference>
<evidence type="ECO:0000313" key="2">
    <source>
        <dbReference type="EMBL" id="MBK1668825.1"/>
    </source>
</evidence>
<dbReference type="InterPro" id="IPR019953">
    <property type="entry name" value="OHR"/>
</dbReference>
<dbReference type="PANTHER" id="PTHR33797">
    <property type="entry name" value="ORGANIC HYDROPEROXIDE RESISTANCE PROTEIN-LIKE"/>
    <property type="match status" value="1"/>
</dbReference>